<reference evidence="5 6" key="1">
    <citation type="submission" date="2015-12" db="EMBL/GenBank/DDBJ databases">
        <title>Draft genome sequence of Moniliophthora roreri, the causal agent of frosty pod rot of cacao.</title>
        <authorList>
            <person name="Aime M.C."/>
            <person name="Diaz-Valderrama J.R."/>
            <person name="Kijpornyongpan T."/>
            <person name="Phillips-Mora W."/>
        </authorList>
    </citation>
    <scope>NUCLEOTIDE SEQUENCE [LARGE SCALE GENOMIC DNA]</scope>
    <source>
        <strain evidence="5 6">MCA 2952</strain>
    </source>
</reference>
<organism evidence="5 6">
    <name type="scientific">Moniliophthora roreri</name>
    <name type="common">Frosty pod rot fungus</name>
    <name type="synonym">Monilia roreri</name>
    <dbReference type="NCBI Taxonomy" id="221103"/>
    <lineage>
        <taxon>Eukaryota</taxon>
        <taxon>Fungi</taxon>
        <taxon>Dikarya</taxon>
        <taxon>Basidiomycota</taxon>
        <taxon>Agaricomycotina</taxon>
        <taxon>Agaricomycetes</taxon>
        <taxon>Agaricomycetidae</taxon>
        <taxon>Agaricales</taxon>
        <taxon>Marasmiineae</taxon>
        <taxon>Marasmiaceae</taxon>
        <taxon>Moniliophthora</taxon>
    </lineage>
</organism>
<keyword evidence="3" id="KW-1133">Transmembrane helix</keyword>
<evidence type="ECO:0000313" key="6">
    <source>
        <dbReference type="Proteomes" id="UP000054988"/>
    </source>
</evidence>
<keyword evidence="1" id="KW-0863">Zinc-finger</keyword>
<keyword evidence="1" id="KW-0479">Metal-binding</keyword>
<gene>
    <name evidence="5" type="ORF">WG66_405</name>
</gene>
<sequence>MSQHRRNGVSNAYANRTPCIKHTRVYPGISQGSRRHFIHSACEYTDGAYPCRYSHTAFNAKRVVELGRKNPASSRPTIVQLEYGQGYERYTSHDSLDSGWDVRVNGRNHATGRRWDLPKALLLAELSLGITFKGAPDRQYEKKQSMCLDRQRRSGCQRGDNECKFDHNILDSRRFVSLARAFSGHDEYGDWNYLSVECHISRDGDGDGDGVVWTMVMKPDAFKDLGENDPLRKKMPTNQISLSGSDLLDVLNRLEDFVGLGKLSRSVAPTASSCSTIMKPTVDSPRQNKRTLRLQFWISYGQFIYGVVLSGIFATGMISCSKMDDPISVPDDGIRPDDQLDQISGPAPSYQTF</sequence>
<keyword evidence="3" id="KW-0472">Membrane</keyword>
<proteinExistence type="predicted"/>
<evidence type="ECO:0000313" key="5">
    <source>
        <dbReference type="EMBL" id="KTB47017.1"/>
    </source>
</evidence>
<dbReference type="AlphaFoldDB" id="A0A0W0GEM7"/>
<dbReference type="PROSITE" id="PS50103">
    <property type="entry name" value="ZF_C3H1"/>
    <property type="match status" value="1"/>
</dbReference>
<accession>A0A0W0GEM7</accession>
<dbReference type="GO" id="GO:0008270">
    <property type="term" value="F:zinc ion binding"/>
    <property type="evidence" value="ECO:0007669"/>
    <property type="project" value="UniProtKB-KW"/>
</dbReference>
<evidence type="ECO:0000256" key="2">
    <source>
        <dbReference type="SAM" id="MobiDB-lite"/>
    </source>
</evidence>
<keyword evidence="3" id="KW-0812">Transmembrane</keyword>
<evidence type="ECO:0000256" key="1">
    <source>
        <dbReference type="PROSITE-ProRule" id="PRU00723"/>
    </source>
</evidence>
<dbReference type="EMBL" id="LATX01000170">
    <property type="protein sequence ID" value="KTB47017.1"/>
    <property type="molecule type" value="Genomic_DNA"/>
</dbReference>
<name>A0A0W0GEM7_MONRR</name>
<dbReference type="eggNOG" id="ENOG502R0XI">
    <property type="taxonomic scope" value="Eukaryota"/>
</dbReference>
<keyword evidence="1" id="KW-0862">Zinc</keyword>
<comment type="caution">
    <text evidence="5">The sequence shown here is derived from an EMBL/GenBank/DDBJ whole genome shotgun (WGS) entry which is preliminary data.</text>
</comment>
<dbReference type="Proteomes" id="UP000054988">
    <property type="component" value="Unassembled WGS sequence"/>
</dbReference>
<feature type="domain" description="C3H1-type" evidence="4">
    <location>
        <begin position="141"/>
        <end position="170"/>
    </location>
</feature>
<dbReference type="InterPro" id="IPR000571">
    <property type="entry name" value="Znf_CCCH"/>
</dbReference>
<feature type="transmembrane region" description="Helical" evidence="3">
    <location>
        <begin position="296"/>
        <end position="318"/>
    </location>
</feature>
<protein>
    <recommendedName>
        <fullName evidence="4">C3H1-type domain-containing protein</fullName>
    </recommendedName>
</protein>
<feature type="region of interest" description="Disordered" evidence="2">
    <location>
        <begin position="328"/>
        <end position="353"/>
    </location>
</feature>
<evidence type="ECO:0000256" key="3">
    <source>
        <dbReference type="SAM" id="Phobius"/>
    </source>
</evidence>
<feature type="zinc finger region" description="C3H1-type" evidence="1">
    <location>
        <begin position="141"/>
        <end position="170"/>
    </location>
</feature>
<evidence type="ECO:0000259" key="4">
    <source>
        <dbReference type="PROSITE" id="PS50103"/>
    </source>
</evidence>